<organism evidence="1 2">
    <name type="scientific">Bythopirellula polymerisocia</name>
    <dbReference type="NCBI Taxonomy" id="2528003"/>
    <lineage>
        <taxon>Bacteria</taxon>
        <taxon>Pseudomonadati</taxon>
        <taxon>Planctomycetota</taxon>
        <taxon>Planctomycetia</taxon>
        <taxon>Pirellulales</taxon>
        <taxon>Lacipirellulaceae</taxon>
        <taxon>Bythopirellula</taxon>
    </lineage>
</organism>
<dbReference type="EMBL" id="SJPS01000009">
    <property type="protein sequence ID" value="TWU21798.1"/>
    <property type="molecule type" value="Genomic_DNA"/>
</dbReference>
<keyword evidence="2" id="KW-1185">Reference proteome</keyword>
<evidence type="ECO:0000313" key="2">
    <source>
        <dbReference type="Proteomes" id="UP000318437"/>
    </source>
</evidence>
<protein>
    <submittedName>
        <fullName evidence="1">Uncharacterized protein</fullName>
    </submittedName>
</protein>
<accession>A0A5C6CC26</accession>
<dbReference type="RefSeq" id="WP_146452746.1">
    <property type="nucleotide sequence ID" value="NZ_SJPS01000009.1"/>
</dbReference>
<gene>
    <name evidence="1" type="ORF">Pla144_44940</name>
</gene>
<proteinExistence type="predicted"/>
<evidence type="ECO:0000313" key="1">
    <source>
        <dbReference type="EMBL" id="TWU21798.1"/>
    </source>
</evidence>
<dbReference type="AlphaFoldDB" id="A0A5C6CC26"/>
<comment type="caution">
    <text evidence="1">The sequence shown here is derived from an EMBL/GenBank/DDBJ whole genome shotgun (WGS) entry which is preliminary data.</text>
</comment>
<name>A0A5C6CC26_9BACT</name>
<dbReference type="Proteomes" id="UP000318437">
    <property type="component" value="Unassembled WGS sequence"/>
</dbReference>
<reference evidence="1 2" key="1">
    <citation type="submission" date="2019-02" db="EMBL/GenBank/DDBJ databases">
        <title>Deep-cultivation of Planctomycetes and their phenomic and genomic characterization uncovers novel biology.</title>
        <authorList>
            <person name="Wiegand S."/>
            <person name="Jogler M."/>
            <person name="Boedeker C."/>
            <person name="Pinto D."/>
            <person name="Vollmers J."/>
            <person name="Rivas-Marin E."/>
            <person name="Kohn T."/>
            <person name="Peeters S.H."/>
            <person name="Heuer A."/>
            <person name="Rast P."/>
            <person name="Oberbeckmann S."/>
            <person name="Bunk B."/>
            <person name="Jeske O."/>
            <person name="Meyerdierks A."/>
            <person name="Storesund J.E."/>
            <person name="Kallscheuer N."/>
            <person name="Luecker S."/>
            <person name="Lage O.M."/>
            <person name="Pohl T."/>
            <person name="Merkel B.J."/>
            <person name="Hornburger P."/>
            <person name="Mueller R.-W."/>
            <person name="Bruemmer F."/>
            <person name="Labrenz M."/>
            <person name="Spormann A.M."/>
            <person name="Op Den Camp H."/>
            <person name="Overmann J."/>
            <person name="Amann R."/>
            <person name="Jetten M.S.M."/>
            <person name="Mascher T."/>
            <person name="Medema M.H."/>
            <person name="Devos D.P."/>
            <person name="Kaster A.-K."/>
            <person name="Ovreas L."/>
            <person name="Rohde M."/>
            <person name="Galperin M.Y."/>
            <person name="Jogler C."/>
        </authorList>
    </citation>
    <scope>NUCLEOTIDE SEQUENCE [LARGE SCALE GENOMIC DNA]</scope>
    <source>
        <strain evidence="1 2">Pla144</strain>
    </source>
</reference>
<sequence precursor="true">MWHPFDLITEELELALELRTAQPAVNRSLWFEERALTYFHDKSSKTEQWPVNMDELPGLKITRRVNAETELEINHTWKLDYVRNLSGNMKCSGTWHSPHYWSFRRIFKPMFSRAARFDPVEVEGRWQGGKLEQTYTGSAHQQVQTETAERLLSIYALMAGFPLEAGEPGSPTKLLGEDLVVTGSARMLRSTEALQHHHLAKSLTGFLLDAQGNFPTEFWVNEHGLVVYVFNGVSKAFILTRVEDTA</sequence>